<name>A0ACC0MA52_RHOML</name>
<accession>A0ACC0MA52</accession>
<organism evidence="1 2">
    <name type="scientific">Rhododendron molle</name>
    <name type="common">Chinese azalea</name>
    <name type="synonym">Azalea mollis</name>
    <dbReference type="NCBI Taxonomy" id="49168"/>
    <lineage>
        <taxon>Eukaryota</taxon>
        <taxon>Viridiplantae</taxon>
        <taxon>Streptophyta</taxon>
        <taxon>Embryophyta</taxon>
        <taxon>Tracheophyta</taxon>
        <taxon>Spermatophyta</taxon>
        <taxon>Magnoliopsida</taxon>
        <taxon>eudicotyledons</taxon>
        <taxon>Gunneridae</taxon>
        <taxon>Pentapetalae</taxon>
        <taxon>asterids</taxon>
        <taxon>Ericales</taxon>
        <taxon>Ericaceae</taxon>
        <taxon>Ericoideae</taxon>
        <taxon>Rhodoreae</taxon>
        <taxon>Rhododendron</taxon>
    </lineage>
</organism>
<keyword evidence="2" id="KW-1185">Reference proteome</keyword>
<gene>
    <name evidence="1" type="ORF">RHMOL_Rhmol09G0006100</name>
</gene>
<comment type="caution">
    <text evidence="1">The sequence shown here is derived from an EMBL/GenBank/DDBJ whole genome shotgun (WGS) entry which is preliminary data.</text>
</comment>
<evidence type="ECO:0000313" key="1">
    <source>
        <dbReference type="EMBL" id="KAI8537193.1"/>
    </source>
</evidence>
<reference evidence="1" key="1">
    <citation type="submission" date="2022-02" db="EMBL/GenBank/DDBJ databases">
        <title>Plant Genome Project.</title>
        <authorList>
            <person name="Zhang R.-G."/>
        </authorList>
    </citation>
    <scope>NUCLEOTIDE SEQUENCE</scope>
    <source>
        <strain evidence="1">AT1</strain>
    </source>
</reference>
<dbReference type="Proteomes" id="UP001062846">
    <property type="component" value="Chromosome 9"/>
</dbReference>
<evidence type="ECO:0000313" key="2">
    <source>
        <dbReference type="Proteomes" id="UP001062846"/>
    </source>
</evidence>
<proteinExistence type="predicted"/>
<dbReference type="EMBL" id="CM046396">
    <property type="protein sequence ID" value="KAI8537193.1"/>
    <property type="molecule type" value="Genomic_DNA"/>
</dbReference>
<protein>
    <submittedName>
        <fullName evidence="1">Uncharacterized protein</fullName>
    </submittedName>
</protein>
<sequence>MRPYDSLSLGRFGDLNSLGSPLPPLAGGSSSPGFDLPLPFPSTSLSYPLLLQIVSLILSSDFDEFPPSAWEGRDPLPVSTSGRDRFGLTARLVFPVVCAAVVIEVVRVLGAGLGGLVLGWTELGSGRGLISSLILKDSKDFAGIPKIPKECFLAQLSTRFVSLDGDSKDDGSGRGGGPK</sequence>